<feature type="active site" description="Proton acceptor" evidence="8">
    <location>
        <position position="43"/>
    </location>
</feature>
<evidence type="ECO:0000256" key="1">
    <source>
        <dbReference type="ARBA" id="ARBA00004733"/>
    </source>
</evidence>
<evidence type="ECO:0000256" key="2">
    <source>
        <dbReference type="ARBA" id="ARBA00011270"/>
    </source>
</evidence>
<dbReference type="SUPFAM" id="SSF51366">
    <property type="entry name" value="Ribulose-phoshate binding barrel"/>
    <property type="match status" value="1"/>
</dbReference>
<accession>A0ABZ3F786</accession>
<dbReference type="Gene3D" id="3.20.20.70">
    <property type="entry name" value="Aldolase class I"/>
    <property type="match status" value="1"/>
</dbReference>
<evidence type="ECO:0000256" key="5">
    <source>
        <dbReference type="ARBA" id="ARBA00023141"/>
    </source>
</evidence>
<dbReference type="HAMAP" id="MF_00131">
    <property type="entry name" value="Trp_synth_alpha"/>
    <property type="match status" value="1"/>
</dbReference>
<comment type="subunit">
    <text evidence="2 8">Tetramer of two alpha and two beta chains.</text>
</comment>
<dbReference type="CDD" id="cd04724">
    <property type="entry name" value="Tryptophan_synthase_alpha"/>
    <property type="match status" value="1"/>
</dbReference>
<evidence type="ECO:0000256" key="6">
    <source>
        <dbReference type="ARBA" id="ARBA00023239"/>
    </source>
</evidence>
<dbReference type="Proteomes" id="UP001434737">
    <property type="component" value="Chromosome"/>
</dbReference>
<protein>
    <recommendedName>
        <fullName evidence="8">Tryptophan synthase alpha chain</fullName>
        <ecNumber evidence="8">4.2.1.20</ecNumber>
    </recommendedName>
</protein>
<evidence type="ECO:0000313" key="10">
    <source>
        <dbReference type="EMBL" id="XAM18387.1"/>
    </source>
</evidence>
<evidence type="ECO:0000256" key="8">
    <source>
        <dbReference type="HAMAP-Rule" id="MF_00131"/>
    </source>
</evidence>
<dbReference type="InterPro" id="IPR002028">
    <property type="entry name" value="Trp_synthase_suA"/>
</dbReference>
<organism evidence="10 11">
    <name type="scientific">Helicobacter mastomyrinus</name>
    <dbReference type="NCBI Taxonomy" id="287948"/>
    <lineage>
        <taxon>Bacteria</taxon>
        <taxon>Pseudomonadati</taxon>
        <taxon>Campylobacterota</taxon>
        <taxon>Epsilonproteobacteria</taxon>
        <taxon>Campylobacterales</taxon>
        <taxon>Helicobacteraceae</taxon>
        <taxon>Helicobacter</taxon>
    </lineage>
</organism>
<keyword evidence="5 8" id="KW-0057">Aromatic amino acid biosynthesis</keyword>
<dbReference type="Pfam" id="PF00290">
    <property type="entry name" value="Trp_syntA"/>
    <property type="match status" value="1"/>
</dbReference>
<sequence length="267" mass="29272">MCENAKQKDMTKLMGHIIAGYPNMESSLYAALGISLAGASYLEVQFPFSDPNADGVVIEEACDKSIADGFTLSAGFELLSTLSNRLSQLQDSPTKLIIVTYANLIFHSGMEKFIKEAKKCGVFGILVPDLPIESDENLRTLAKKHHIAIICLITPKTPIARMKKIAKVSDEIVYVVARSGITGDKTELDQAFFRYLADVKKHCKKPIALGFGINSHAQVASLEGKVDIVVAGSYFVRFISELSIQNLAPQSYQDKLTTYAKSLMGWD</sequence>
<keyword evidence="11" id="KW-1185">Reference proteome</keyword>
<dbReference type="RefSeq" id="WP_343353798.1">
    <property type="nucleotide sequence ID" value="NZ_CP145316.1"/>
</dbReference>
<keyword evidence="4 8" id="KW-0822">Tryptophan biosynthesis</keyword>
<dbReference type="GO" id="GO:0004834">
    <property type="term" value="F:tryptophan synthase activity"/>
    <property type="evidence" value="ECO:0007669"/>
    <property type="project" value="UniProtKB-EC"/>
</dbReference>
<evidence type="ECO:0000256" key="7">
    <source>
        <dbReference type="ARBA" id="ARBA00049047"/>
    </source>
</evidence>
<dbReference type="PANTHER" id="PTHR43406:SF1">
    <property type="entry name" value="TRYPTOPHAN SYNTHASE ALPHA CHAIN, CHLOROPLASTIC"/>
    <property type="match status" value="1"/>
</dbReference>
<feature type="active site" description="Proton acceptor" evidence="8">
    <location>
        <position position="54"/>
    </location>
</feature>
<gene>
    <name evidence="8 10" type="primary">trpA</name>
    <name evidence="10" type="ORF">V3I05_01510</name>
</gene>
<keyword evidence="3 8" id="KW-0028">Amino-acid biosynthesis</keyword>
<dbReference type="InterPro" id="IPR013785">
    <property type="entry name" value="Aldolase_TIM"/>
</dbReference>
<dbReference type="PANTHER" id="PTHR43406">
    <property type="entry name" value="TRYPTOPHAN SYNTHASE, ALPHA CHAIN"/>
    <property type="match status" value="1"/>
</dbReference>
<evidence type="ECO:0000313" key="11">
    <source>
        <dbReference type="Proteomes" id="UP001434737"/>
    </source>
</evidence>
<dbReference type="EC" id="4.2.1.20" evidence="8"/>
<dbReference type="NCBIfam" id="TIGR00262">
    <property type="entry name" value="trpA"/>
    <property type="match status" value="1"/>
</dbReference>
<evidence type="ECO:0000256" key="9">
    <source>
        <dbReference type="RuleBase" id="RU003662"/>
    </source>
</evidence>
<reference evidence="10 11" key="1">
    <citation type="submission" date="2024-02" db="EMBL/GenBank/DDBJ databases">
        <title>Genome and pathogenicity analysis of Helicobacter mastomyrinus isolated from mice.</title>
        <authorList>
            <person name="Zhu L."/>
        </authorList>
    </citation>
    <scope>NUCLEOTIDE SEQUENCE [LARGE SCALE GENOMIC DNA]</scope>
    <source>
        <strain evidence="10 11">Hm-17</strain>
    </source>
</reference>
<keyword evidence="6 8" id="KW-0456">Lyase</keyword>
<comment type="pathway">
    <text evidence="1 8">Amino-acid biosynthesis; L-tryptophan biosynthesis; L-tryptophan from chorismate: step 5/5.</text>
</comment>
<dbReference type="EMBL" id="CP145316">
    <property type="protein sequence ID" value="XAM18387.1"/>
    <property type="molecule type" value="Genomic_DNA"/>
</dbReference>
<comment type="catalytic activity">
    <reaction evidence="7 8">
        <text>(1S,2R)-1-C-(indol-3-yl)glycerol 3-phosphate + L-serine = D-glyceraldehyde 3-phosphate + L-tryptophan + H2O</text>
        <dbReference type="Rhea" id="RHEA:10532"/>
        <dbReference type="ChEBI" id="CHEBI:15377"/>
        <dbReference type="ChEBI" id="CHEBI:33384"/>
        <dbReference type="ChEBI" id="CHEBI:57912"/>
        <dbReference type="ChEBI" id="CHEBI:58866"/>
        <dbReference type="ChEBI" id="CHEBI:59776"/>
        <dbReference type="EC" id="4.2.1.20"/>
    </reaction>
</comment>
<evidence type="ECO:0000256" key="4">
    <source>
        <dbReference type="ARBA" id="ARBA00022822"/>
    </source>
</evidence>
<evidence type="ECO:0000256" key="3">
    <source>
        <dbReference type="ARBA" id="ARBA00022605"/>
    </source>
</evidence>
<comment type="similarity">
    <text evidence="8 9">Belongs to the TrpA family.</text>
</comment>
<proteinExistence type="inferred from homology"/>
<comment type="function">
    <text evidence="8">The alpha subunit is responsible for the aldol cleavage of indoleglycerol phosphate to indole and glyceraldehyde 3-phosphate.</text>
</comment>
<name>A0ABZ3F786_9HELI</name>
<dbReference type="InterPro" id="IPR011060">
    <property type="entry name" value="RibuloseP-bd_barrel"/>
</dbReference>